<feature type="transmembrane region" description="Helical" evidence="1">
    <location>
        <begin position="86"/>
        <end position="105"/>
    </location>
</feature>
<name>A0ABY7VMQ3_9BACT</name>
<organism evidence="2 3">
    <name type="scientific">Lentisphaera profundi</name>
    <dbReference type="NCBI Taxonomy" id="1658616"/>
    <lineage>
        <taxon>Bacteria</taxon>
        <taxon>Pseudomonadati</taxon>
        <taxon>Lentisphaerota</taxon>
        <taxon>Lentisphaeria</taxon>
        <taxon>Lentisphaerales</taxon>
        <taxon>Lentisphaeraceae</taxon>
        <taxon>Lentisphaera</taxon>
    </lineage>
</organism>
<dbReference type="Proteomes" id="UP001214250">
    <property type="component" value="Chromosome 1"/>
</dbReference>
<keyword evidence="1" id="KW-0472">Membrane</keyword>
<feature type="transmembrane region" description="Helical" evidence="1">
    <location>
        <begin position="20"/>
        <end position="35"/>
    </location>
</feature>
<proteinExistence type="predicted"/>
<evidence type="ECO:0000256" key="1">
    <source>
        <dbReference type="SAM" id="Phobius"/>
    </source>
</evidence>
<feature type="transmembrane region" description="Helical" evidence="1">
    <location>
        <begin position="125"/>
        <end position="147"/>
    </location>
</feature>
<keyword evidence="3" id="KW-1185">Reference proteome</keyword>
<feature type="transmembrane region" description="Helical" evidence="1">
    <location>
        <begin position="168"/>
        <end position="189"/>
    </location>
</feature>
<reference evidence="2 3" key="1">
    <citation type="submission" date="2023-02" db="EMBL/GenBank/DDBJ databases">
        <title>Genome sequence of Lentisphaera profundi SAORIC-696.</title>
        <authorList>
            <person name="Kim e."/>
            <person name="Cho J.-C."/>
            <person name="Choi A."/>
            <person name="Kang I."/>
        </authorList>
    </citation>
    <scope>NUCLEOTIDE SEQUENCE [LARGE SCALE GENOMIC DNA]</scope>
    <source>
        <strain evidence="2 3">SAORIC-696</strain>
    </source>
</reference>
<evidence type="ECO:0000313" key="2">
    <source>
        <dbReference type="EMBL" id="WDE95301.1"/>
    </source>
</evidence>
<sequence length="221" mass="25446">MSRLIRECKNALKQNMKPGLVLQAFALILVFSYYNSLSVQESLVSLTELKEQNRYLFSGLSTTLAAGIIPYLILSLSKRVKFNFNVLLFMMVFWFWKGTEIEYFYSLQAELFNTGSDISIIIKKVLFDQFVFSALYAVPCIVIVYVWKDANFSFRHWKAGLNNELFKVRIPTVLVSNWLVWIPACSVIYSMPTPLQVPISNIIACFYVLMIEVLCKPKTEG</sequence>
<protein>
    <submittedName>
        <fullName evidence="2">Uncharacterized protein</fullName>
    </submittedName>
</protein>
<feature type="transmembrane region" description="Helical" evidence="1">
    <location>
        <begin position="195"/>
        <end position="215"/>
    </location>
</feature>
<keyword evidence="1" id="KW-0812">Transmembrane</keyword>
<dbReference type="RefSeq" id="WP_274148738.1">
    <property type="nucleotide sequence ID" value="NZ_CP117811.1"/>
</dbReference>
<gene>
    <name evidence="2" type="ORF">PQO03_06155</name>
</gene>
<keyword evidence="1" id="KW-1133">Transmembrane helix</keyword>
<feature type="transmembrane region" description="Helical" evidence="1">
    <location>
        <begin position="55"/>
        <end position="74"/>
    </location>
</feature>
<dbReference type="EMBL" id="CP117811">
    <property type="protein sequence ID" value="WDE95301.1"/>
    <property type="molecule type" value="Genomic_DNA"/>
</dbReference>
<evidence type="ECO:0000313" key="3">
    <source>
        <dbReference type="Proteomes" id="UP001214250"/>
    </source>
</evidence>
<accession>A0ABY7VMQ3</accession>